<dbReference type="EMBL" id="CM037151">
    <property type="protein sequence ID" value="KAH7844673.1"/>
    <property type="molecule type" value="Genomic_DNA"/>
</dbReference>
<reference evidence="1 2" key="1">
    <citation type="journal article" date="2021" name="Hortic Res">
        <title>High-quality reference genome and annotation aids understanding of berry development for evergreen blueberry (Vaccinium darrowii).</title>
        <authorList>
            <person name="Yu J."/>
            <person name="Hulse-Kemp A.M."/>
            <person name="Babiker E."/>
            <person name="Staton M."/>
        </authorList>
    </citation>
    <scope>NUCLEOTIDE SEQUENCE [LARGE SCALE GENOMIC DNA]</scope>
    <source>
        <strain evidence="2">cv. NJ 8807/NJ 8810</strain>
        <tissue evidence="1">Young leaf</tissue>
    </source>
</reference>
<organism evidence="1 2">
    <name type="scientific">Vaccinium darrowii</name>
    <dbReference type="NCBI Taxonomy" id="229202"/>
    <lineage>
        <taxon>Eukaryota</taxon>
        <taxon>Viridiplantae</taxon>
        <taxon>Streptophyta</taxon>
        <taxon>Embryophyta</taxon>
        <taxon>Tracheophyta</taxon>
        <taxon>Spermatophyta</taxon>
        <taxon>Magnoliopsida</taxon>
        <taxon>eudicotyledons</taxon>
        <taxon>Gunneridae</taxon>
        <taxon>Pentapetalae</taxon>
        <taxon>asterids</taxon>
        <taxon>Ericales</taxon>
        <taxon>Ericaceae</taxon>
        <taxon>Vaccinioideae</taxon>
        <taxon>Vaccinieae</taxon>
        <taxon>Vaccinium</taxon>
    </lineage>
</organism>
<proteinExistence type="predicted"/>
<dbReference type="Proteomes" id="UP000828048">
    <property type="component" value="Chromosome 1"/>
</dbReference>
<comment type="caution">
    <text evidence="1">The sequence shown here is derived from an EMBL/GenBank/DDBJ whole genome shotgun (WGS) entry which is preliminary data.</text>
</comment>
<protein>
    <submittedName>
        <fullName evidence="1">Uncharacterized protein</fullName>
    </submittedName>
</protein>
<accession>A0ACB7XV59</accession>
<name>A0ACB7XV59_9ERIC</name>
<gene>
    <name evidence="1" type="ORF">Vadar_030462</name>
</gene>
<evidence type="ECO:0000313" key="1">
    <source>
        <dbReference type="EMBL" id="KAH7844673.1"/>
    </source>
</evidence>
<keyword evidence="2" id="KW-1185">Reference proteome</keyword>
<sequence length="157" mass="17101">MAGRQPLEKALKETVNSKNTSFLDATRSAGYAKGICIGIVTAIAAPASIKVDFEGNGGHAGVVLMPNRFAYTRVIVFLKVVNTMPYRPPLAKPPDLHLRRPSSRHRWPSSESCCLRRLQWVGDLRKACGRDLALATLAVTNDDEERAAVALVSLTET</sequence>
<evidence type="ECO:0000313" key="2">
    <source>
        <dbReference type="Proteomes" id="UP000828048"/>
    </source>
</evidence>